<dbReference type="Proteomes" id="UP000643405">
    <property type="component" value="Unassembled WGS sequence"/>
</dbReference>
<dbReference type="InterPro" id="IPR027587">
    <property type="entry name" value="TrbK"/>
</dbReference>
<accession>A0A8J6U1Z6</accession>
<dbReference type="NCBIfam" id="TIGR04360">
    <property type="entry name" value="other_trbK"/>
    <property type="match status" value="1"/>
</dbReference>
<dbReference type="RefSeq" id="WP_188166975.1">
    <property type="nucleotide sequence ID" value="NZ_JACVVX010000017.1"/>
</dbReference>
<sequence length="96" mass="10528">MDGQTLVRLGAVLFVAFAITATAIEMSREGEPPAAATASKQLRPIATDPLRWRQRQCQQLGEAAIRDPECLAVWAESRDRFLGKPLPDAKHDSQGQ</sequence>
<evidence type="ECO:0000313" key="3">
    <source>
        <dbReference type="Proteomes" id="UP000643405"/>
    </source>
</evidence>
<reference evidence="2" key="1">
    <citation type="submission" date="2020-09" db="EMBL/GenBank/DDBJ databases">
        <title>Genome seq and assembly of Tianweitania sp.</title>
        <authorList>
            <person name="Chhetri G."/>
        </authorList>
    </citation>
    <scope>NUCLEOTIDE SEQUENCE</scope>
    <source>
        <strain evidence="2">Rool2</strain>
    </source>
</reference>
<keyword evidence="1" id="KW-0472">Membrane</keyword>
<evidence type="ECO:0000313" key="2">
    <source>
        <dbReference type="EMBL" id="MBD0417536.1"/>
    </source>
</evidence>
<keyword evidence="3" id="KW-1185">Reference proteome</keyword>
<keyword evidence="1" id="KW-0812">Transmembrane</keyword>
<comment type="caution">
    <text evidence="2">The sequence shown here is derived from an EMBL/GenBank/DDBJ whole genome shotgun (WGS) entry which is preliminary data.</text>
</comment>
<name>A0A8J6U1Z6_9HYPH</name>
<proteinExistence type="predicted"/>
<dbReference type="Pfam" id="PF20084">
    <property type="entry name" value="TrbK"/>
    <property type="match status" value="1"/>
</dbReference>
<dbReference type="EMBL" id="JACVVX010000017">
    <property type="protein sequence ID" value="MBD0417536.1"/>
    <property type="molecule type" value="Genomic_DNA"/>
</dbReference>
<evidence type="ECO:0000256" key="1">
    <source>
        <dbReference type="SAM" id="Phobius"/>
    </source>
</evidence>
<keyword evidence="1" id="KW-1133">Transmembrane helix</keyword>
<protein>
    <submittedName>
        <fullName evidence="2">Putative entry exclusion protein TrbK-alt</fullName>
    </submittedName>
</protein>
<organism evidence="2 3">
    <name type="scientific">Oryzicola mucosus</name>
    <dbReference type="NCBI Taxonomy" id="2767425"/>
    <lineage>
        <taxon>Bacteria</taxon>
        <taxon>Pseudomonadati</taxon>
        <taxon>Pseudomonadota</taxon>
        <taxon>Alphaproteobacteria</taxon>
        <taxon>Hyphomicrobiales</taxon>
        <taxon>Phyllobacteriaceae</taxon>
        <taxon>Oryzicola</taxon>
    </lineage>
</organism>
<gene>
    <name evidence="2" type="primary">trbK-alt</name>
    <name evidence="2" type="ORF">ICI42_23155</name>
</gene>
<dbReference type="AlphaFoldDB" id="A0A8J6U1Z6"/>
<feature type="transmembrane region" description="Helical" evidence="1">
    <location>
        <begin position="6"/>
        <end position="24"/>
    </location>
</feature>